<keyword evidence="2" id="KW-0645">Protease</keyword>
<sequence>MQKVLGVAVVLNVARVTKDPTDATMRSRRARGDRSPMRRITSASAHRLCGRVGACSLSFAFLVATVFSHGPGMAVADPGGSDGIAPLVAAVANADQKLQDLGAAIQTQQESVNQALVGVQNARDTAAAAQHDVEVGQTGVKEANAAIGAAQKRFDTFAASTYVNGPSAAYVTASDPADILTTASTGQTLSMSSQQIMADLQRARTEQVNRESAARMAKQKADQAVVDAEASQANAVTALTQAQQTFKEQQVQLDQLAAERSAAQAKLAAAREWSAPVGPAAPARPQAASTGAAAPATDWDRVPGAAAPSQAPAGEKWATGWDPTLPAIPSAFVSGDPIAIINAILGIAQTSTQATQQMGRTFLQKLGILPTPTGLTNGAIPRVYGRQATEYVIRRGMAVMGTPYSWGGGNAAGASRGIDSGAGTVGFDCSGLMLYMFAGVGIKLDHYSGSQYNAGRKIPSSQMRRGDMLFWGPNASQHVAMYLGDGQMLEAPYTGSTVKISPVRTSGMTPYATRLVEW</sequence>
<organism evidence="8 9">
    <name type="scientific">Mycolicibacterium sediminis</name>
    <dbReference type="NCBI Taxonomy" id="1286180"/>
    <lineage>
        <taxon>Bacteria</taxon>
        <taxon>Bacillati</taxon>
        <taxon>Actinomycetota</taxon>
        <taxon>Actinomycetes</taxon>
        <taxon>Mycobacteriales</taxon>
        <taxon>Mycobacteriaceae</taxon>
        <taxon>Mycolicibacterium</taxon>
    </lineage>
</organism>
<keyword evidence="9" id="KW-1185">Reference proteome</keyword>
<dbReference type="Gene3D" id="3.90.1720.10">
    <property type="entry name" value="endopeptidase domain like (from Nostoc punctiforme)"/>
    <property type="match status" value="1"/>
</dbReference>
<keyword evidence="3" id="KW-0378">Hydrolase</keyword>
<comment type="similarity">
    <text evidence="1">Belongs to the peptidase C40 family.</text>
</comment>
<dbReference type="EMBL" id="AP022588">
    <property type="protein sequence ID" value="BBY29736.1"/>
    <property type="molecule type" value="Genomic_DNA"/>
</dbReference>
<feature type="coiled-coil region" evidence="5">
    <location>
        <begin position="239"/>
        <end position="266"/>
    </location>
</feature>
<evidence type="ECO:0000256" key="4">
    <source>
        <dbReference type="ARBA" id="ARBA00022807"/>
    </source>
</evidence>
<accession>A0A7I7QV13</accession>
<evidence type="ECO:0000256" key="1">
    <source>
        <dbReference type="ARBA" id="ARBA00007074"/>
    </source>
</evidence>
<feature type="compositionally biased region" description="Low complexity" evidence="6">
    <location>
        <begin position="275"/>
        <end position="296"/>
    </location>
</feature>
<feature type="domain" description="NlpC/P60" evidence="7">
    <location>
        <begin position="386"/>
        <end position="518"/>
    </location>
</feature>
<proteinExistence type="inferred from homology"/>
<evidence type="ECO:0000256" key="3">
    <source>
        <dbReference type="ARBA" id="ARBA00022801"/>
    </source>
</evidence>
<dbReference type="GO" id="GO:0006508">
    <property type="term" value="P:proteolysis"/>
    <property type="evidence" value="ECO:0007669"/>
    <property type="project" value="UniProtKB-KW"/>
</dbReference>
<dbReference type="AlphaFoldDB" id="A0A7I7QV13"/>
<dbReference type="InterPro" id="IPR049836">
    <property type="entry name" value="RipA"/>
</dbReference>
<dbReference type="KEGG" id="msei:MSEDJ_38320"/>
<feature type="region of interest" description="Disordered" evidence="6">
    <location>
        <begin position="275"/>
        <end position="317"/>
    </location>
</feature>
<dbReference type="Proteomes" id="UP000467193">
    <property type="component" value="Chromosome"/>
</dbReference>
<dbReference type="GO" id="GO:0008234">
    <property type="term" value="F:cysteine-type peptidase activity"/>
    <property type="evidence" value="ECO:0007669"/>
    <property type="project" value="UniProtKB-KW"/>
</dbReference>
<gene>
    <name evidence="8" type="primary">ripA_1</name>
    <name evidence="8" type="ORF">MSEDJ_38320</name>
</gene>
<protein>
    <submittedName>
        <fullName evidence="8">Peptidoglycan endopeptidase RipA</fullName>
    </submittedName>
</protein>
<keyword evidence="5" id="KW-0175">Coiled coil</keyword>
<evidence type="ECO:0000256" key="2">
    <source>
        <dbReference type="ARBA" id="ARBA00022670"/>
    </source>
</evidence>
<feature type="compositionally biased region" description="Low complexity" evidence="6">
    <location>
        <begin position="303"/>
        <end position="314"/>
    </location>
</feature>
<dbReference type="Pfam" id="PF00877">
    <property type="entry name" value="NLPC_P60"/>
    <property type="match status" value="1"/>
</dbReference>
<evidence type="ECO:0000256" key="6">
    <source>
        <dbReference type="SAM" id="MobiDB-lite"/>
    </source>
</evidence>
<dbReference type="Gene3D" id="6.10.250.3150">
    <property type="match status" value="1"/>
</dbReference>
<dbReference type="PANTHER" id="PTHR47359">
    <property type="entry name" value="PEPTIDOGLYCAN DL-ENDOPEPTIDASE CWLO"/>
    <property type="match status" value="1"/>
</dbReference>
<keyword evidence="4" id="KW-0788">Thiol protease</keyword>
<dbReference type="InterPro" id="IPR051794">
    <property type="entry name" value="PG_Endopeptidase_C40"/>
</dbReference>
<dbReference type="InterPro" id="IPR038765">
    <property type="entry name" value="Papain-like_cys_pep_sf"/>
</dbReference>
<dbReference type="PROSITE" id="PS51935">
    <property type="entry name" value="NLPC_P60"/>
    <property type="match status" value="1"/>
</dbReference>
<dbReference type="NCBIfam" id="NF033741">
    <property type="entry name" value="NlpC_p60_RipA"/>
    <property type="match status" value="1"/>
</dbReference>
<dbReference type="InterPro" id="IPR000064">
    <property type="entry name" value="NLP_P60_dom"/>
</dbReference>
<dbReference type="SUPFAM" id="SSF54001">
    <property type="entry name" value="Cysteine proteinases"/>
    <property type="match status" value="1"/>
</dbReference>
<evidence type="ECO:0000313" key="9">
    <source>
        <dbReference type="Proteomes" id="UP000467193"/>
    </source>
</evidence>
<name>A0A7I7QV13_9MYCO</name>
<evidence type="ECO:0000313" key="8">
    <source>
        <dbReference type="EMBL" id="BBY29736.1"/>
    </source>
</evidence>
<evidence type="ECO:0000259" key="7">
    <source>
        <dbReference type="PROSITE" id="PS51935"/>
    </source>
</evidence>
<evidence type="ECO:0000256" key="5">
    <source>
        <dbReference type="SAM" id="Coils"/>
    </source>
</evidence>
<dbReference type="PANTHER" id="PTHR47359:SF3">
    <property type="entry name" value="NLP_P60 DOMAIN-CONTAINING PROTEIN-RELATED"/>
    <property type="match status" value="1"/>
</dbReference>
<reference evidence="8 9" key="1">
    <citation type="journal article" date="2019" name="Emerg. Microbes Infect.">
        <title>Comprehensive subspecies identification of 175 nontuberculous mycobacteria species based on 7547 genomic profiles.</title>
        <authorList>
            <person name="Matsumoto Y."/>
            <person name="Kinjo T."/>
            <person name="Motooka D."/>
            <person name="Nabeya D."/>
            <person name="Jung N."/>
            <person name="Uechi K."/>
            <person name="Horii T."/>
            <person name="Iida T."/>
            <person name="Fujita J."/>
            <person name="Nakamura S."/>
        </authorList>
    </citation>
    <scope>NUCLEOTIDE SEQUENCE [LARGE SCALE GENOMIC DNA]</scope>
    <source>
        <strain evidence="8 9">JCM 17899</strain>
    </source>
</reference>